<organism evidence="8 9">
    <name type="scientific">Trametes coccinea (strain BRFM310)</name>
    <name type="common">Pycnoporus coccineus</name>
    <dbReference type="NCBI Taxonomy" id="1353009"/>
    <lineage>
        <taxon>Eukaryota</taxon>
        <taxon>Fungi</taxon>
        <taxon>Dikarya</taxon>
        <taxon>Basidiomycota</taxon>
        <taxon>Agaricomycotina</taxon>
        <taxon>Agaricomycetes</taxon>
        <taxon>Polyporales</taxon>
        <taxon>Polyporaceae</taxon>
        <taxon>Trametes</taxon>
    </lineage>
</organism>
<dbReference type="InterPro" id="IPR011009">
    <property type="entry name" value="Kinase-like_dom_sf"/>
</dbReference>
<dbReference type="AlphaFoldDB" id="A0A1Y2I8D5"/>
<dbReference type="GO" id="GO:0004674">
    <property type="term" value="F:protein serine/threonine kinase activity"/>
    <property type="evidence" value="ECO:0007669"/>
    <property type="project" value="UniProtKB-KW"/>
</dbReference>
<dbReference type="Gene3D" id="1.10.510.10">
    <property type="entry name" value="Transferase(Phosphotransferase) domain 1"/>
    <property type="match status" value="1"/>
</dbReference>
<keyword evidence="3 4" id="KW-0067">ATP-binding</keyword>
<dbReference type="GO" id="GO:0005524">
    <property type="term" value="F:ATP binding"/>
    <property type="evidence" value="ECO:0007669"/>
    <property type="project" value="UniProtKB-UniRule"/>
</dbReference>
<feature type="domain" description="Protein kinase" evidence="7">
    <location>
        <begin position="147"/>
        <end position="425"/>
    </location>
</feature>
<dbReference type="Pfam" id="PF00069">
    <property type="entry name" value="Pkinase"/>
    <property type="match status" value="1"/>
</dbReference>
<dbReference type="InterPro" id="IPR008271">
    <property type="entry name" value="Ser/Thr_kinase_AS"/>
</dbReference>
<evidence type="ECO:0000256" key="5">
    <source>
        <dbReference type="RuleBase" id="RU000304"/>
    </source>
</evidence>
<keyword evidence="8" id="KW-0418">Kinase</keyword>
<dbReference type="SUPFAM" id="SSF49879">
    <property type="entry name" value="SMAD/FHA domain"/>
    <property type="match status" value="1"/>
</dbReference>
<dbReference type="SUPFAM" id="SSF56112">
    <property type="entry name" value="Protein kinase-like (PK-like)"/>
    <property type="match status" value="1"/>
</dbReference>
<dbReference type="EMBL" id="KZ084167">
    <property type="protein sequence ID" value="OSC96762.1"/>
    <property type="molecule type" value="Genomic_DNA"/>
</dbReference>
<dbReference type="Gene3D" id="2.60.200.20">
    <property type="match status" value="1"/>
</dbReference>
<proteinExistence type="inferred from homology"/>
<keyword evidence="5" id="KW-0723">Serine/threonine-protein kinase</keyword>
<evidence type="ECO:0000259" key="7">
    <source>
        <dbReference type="PROSITE" id="PS50011"/>
    </source>
</evidence>
<dbReference type="CDD" id="cd00060">
    <property type="entry name" value="FHA"/>
    <property type="match status" value="1"/>
</dbReference>
<dbReference type="PROSITE" id="PS00108">
    <property type="entry name" value="PROTEIN_KINASE_ST"/>
    <property type="match status" value="1"/>
</dbReference>
<feature type="domain" description="FHA" evidence="6">
    <location>
        <begin position="45"/>
        <end position="98"/>
    </location>
</feature>
<dbReference type="InterPro" id="IPR008984">
    <property type="entry name" value="SMAD_FHA_dom_sf"/>
</dbReference>
<dbReference type="Gene3D" id="3.30.200.20">
    <property type="entry name" value="Phosphorylase Kinase, domain 1"/>
    <property type="match status" value="1"/>
</dbReference>
<dbReference type="Pfam" id="PF00498">
    <property type="entry name" value="FHA"/>
    <property type="match status" value="1"/>
</dbReference>
<comment type="similarity">
    <text evidence="1">Belongs to the protein kinase superfamily. CAMK Ser/Thr protein kinase family. CHEK2 subfamily.</text>
</comment>
<accession>A0A1Y2I8D5</accession>
<dbReference type="InterPro" id="IPR000719">
    <property type="entry name" value="Prot_kinase_dom"/>
</dbReference>
<dbReference type="PROSITE" id="PS50011">
    <property type="entry name" value="PROTEIN_KINASE_DOM"/>
    <property type="match status" value="1"/>
</dbReference>
<sequence length="427" mass="48273">TQQPTQSTDDGSQPAHVADDNLWGSLIPCSPILPQYKLYKSKPKYVIGRSSECDIAIASRFISSHHCSIEWDGDIGPKSSVTVTDHSRYGTFVNGNKIEKAAILRDGHEISFGTSKPRPKEGGIHDYRYIYRHLAYKPPSGGVHSVYDMQHELGKGSYATVVKALHKQEGRWYAIKIISTHKLRGNWTDDAALEGLPKTDGARRLLREITVLERLEHKNICQLKEVFVHSRNVYLVLELVPGGDLVRYLMQLEKRGRRMKEQEARHITYQICDALAYVHRHGIAHRDLKPENVLLTNDNPPVVKVADFGLAKVIDTLTMLHTICGTPIYLAPEVVLRGSDGYSQIVDSWSVGMITLIMLTMDMQPVLGVNPKADLKTQVENRRVNWELLRRNRVSEQGEDFIRSLLQDDPAKRMTLEDACTHPWLAS</sequence>
<evidence type="ECO:0000259" key="6">
    <source>
        <dbReference type="PROSITE" id="PS50006"/>
    </source>
</evidence>
<dbReference type="PANTHER" id="PTHR24347">
    <property type="entry name" value="SERINE/THREONINE-PROTEIN KINASE"/>
    <property type="match status" value="1"/>
</dbReference>
<dbReference type="SMART" id="SM00220">
    <property type="entry name" value="S_TKc"/>
    <property type="match status" value="1"/>
</dbReference>
<dbReference type="FunFam" id="1.10.510.10:FF:000571">
    <property type="entry name" value="Maternal embryonic leucine zipper kinase"/>
    <property type="match status" value="1"/>
</dbReference>
<dbReference type="PROSITE" id="PS50006">
    <property type="entry name" value="FHA_DOMAIN"/>
    <property type="match status" value="1"/>
</dbReference>
<keyword evidence="9" id="KW-1185">Reference proteome</keyword>
<evidence type="ECO:0000313" key="9">
    <source>
        <dbReference type="Proteomes" id="UP000193067"/>
    </source>
</evidence>
<evidence type="ECO:0000256" key="1">
    <source>
        <dbReference type="ARBA" id="ARBA00005575"/>
    </source>
</evidence>
<feature type="binding site" evidence="4">
    <location>
        <position position="176"/>
    </location>
    <ligand>
        <name>ATP</name>
        <dbReference type="ChEBI" id="CHEBI:30616"/>
    </ligand>
</feature>
<keyword evidence="2 4" id="KW-0547">Nucleotide-binding</keyword>
<gene>
    <name evidence="8" type="ORF">PYCCODRAFT_1353219</name>
</gene>
<dbReference type="PROSITE" id="PS00107">
    <property type="entry name" value="PROTEIN_KINASE_ATP"/>
    <property type="match status" value="1"/>
</dbReference>
<dbReference type="OrthoDB" id="10252171at2759"/>
<feature type="non-terminal residue" evidence="8">
    <location>
        <position position="1"/>
    </location>
</feature>
<keyword evidence="8" id="KW-0808">Transferase</keyword>
<reference evidence="8 9" key="1">
    <citation type="journal article" date="2015" name="Biotechnol. Biofuels">
        <title>Enhanced degradation of softwood versus hardwood by the white-rot fungus Pycnoporus coccineus.</title>
        <authorList>
            <person name="Couturier M."/>
            <person name="Navarro D."/>
            <person name="Chevret D."/>
            <person name="Henrissat B."/>
            <person name="Piumi F."/>
            <person name="Ruiz-Duenas F.J."/>
            <person name="Martinez A.T."/>
            <person name="Grigoriev I.V."/>
            <person name="Riley R."/>
            <person name="Lipzen A."/>
            <person name="Berrin J.G."/>
            <person name="Master E.R."/>
            <person name="Rosso M.N."/>
        </authorList>
    </citation>
    <scope>NUCLEOTIDE SEQUENCE [LARGE SCALE GENOMIC DNA]</scope>
    <source>
        <strain evidence="8 9">BRFM310</strain>
    </source>
</reference>
<name>A0A1Y2I8D5_TRAC3</name>
<evidence type="ECO:0000256" key="3">
    <source>
        <dbReference type="ARBA" id="ARBA00022840"/>
    </source>
</evidence>
<dbReference type="Proteomes" id="UP000193067">
    <property type="component" value="Unassembled WGS sequence"/>
</dbReference>
<evidence type="ECO:0000256" key="2">
    <source>
        <dbReference type="ARBA" id="ARBA00022741"/>
    </source>
</evidence>
<dbReference type="SMART" id="SM00240">
    <property type="entry name" value="FHA"/>
    <property type="match status" value="1"/>
</dbReference>
<feature type="non-terminal residue" evidence="8">
    <location>
        <position position="427"/>
    </location>
</feature>
<dbReference type="InterPro" id="IPR017441">
    <property type="entry name" value="Protein_kinase_ATP_BS"/>
</dbReference>
<protein>
    <submittedName>
        <fullName evidence="8">Kinase-like protein</fullName>
    </submittedName>
</protein>
<evidence type="ECO:0000256" key="4">
    <source>
        <dbReference type="PROSITE-ProRule" id="PRU10141"/>
    </source>
</evidence>
<dbReference type="STRING" id="1353009.A0A1Y2I8D5"/>
<dbReference type="InterPro" id="IPR000253">
    <property type="entry name" value="FHA_dom"/>
</dbReference>
<evidence type="ECO:0000313" key="8">
    <source>
        <dbReference type="EMBL" id="OSC96762.1"/>
    </source>
</evidence>